<evidence type="ECO:0000313" key="2">
    <source>
        <dbReference type="Proteomes" id="UP001165341"/>
    </source>
</evidence>
<dbReference type="RefSeq" id="WP_243013062.1">
    <property type="nucleotide sequence ID" value="NZ_JALGAR010000006.1"/>
</dbReference>
<comment type="caution">
    <text evidence="1">The sequence shown here is derived from an EMBL/GenBank/DDBJ whole genome shotgun (WGS) entry which is preliminary data.</text>
</comment>
<proteinExistence type="predicted"/>
<dbReference type="AlphaFoldDB" id="A0AA41UM77"/>
<dbReference type="Proteomes" id="UP001165341">
    <property type="component" value="Unassembled WGS sequence"/>
</dbReference>
<reference evidence="1" key="1">
    <citation type="submission" date="2022-03" db="EMBL/GenBank/DDBJ databases">
        <title>Cryobacterium sp. nov. strain ZS14-85, isolated from Antarctic soil.</title>
        <authorList>
            <person name="Li J."/>
            <person name="Niu G."/>
        </authorList>
    </citation>
    <scope>NUCLEOTIDE SEQUENCE</scope>
    <source>
        <strain evidence="1">ZS14-85</strain>
    </source>
</reference>
<sequence>MRQTDSERNCRRPVVRMRLQYADPRSGKSIIVEYQARRDSPNLPDGIRDLGTSFDEILRQIRGKRGRSDYQEAFNQELAAERYLRTSLGKAGPDGCHHITPVPVTVYLGEVTDGYGQRIQAVFGTA</sequence>
<name>A0AA41UM77_9MICO</name>
<organism evidence="1 2">
    <name type="scientific">Cryobacterium zhongshanensis</name>
    <dbReference type="NCBI Taxonomy" id="2928153"/>
    <lineage>
        <taxon>Bacteria</taxon>
        <taxon>Bacillati</taxon>
        <taxon>Actinomycetota</taxon>
        <taxon>Actinomycetes</taxon>
        <taxon>Micrococcales</taxon>
        <taxon>Microbacteriaceae</taxon>
        <taxon>Cryobacterium</taxon>
    </lineage>
</organism>
<evidence type="ECO:0000313" key="1">
    <source>
        <dbReference type="EMBL" id="MCI4659571.1"/>
    </source>
</evidence>
<dbReference type="EMBL" id="JALGAR010000006">
    <property type="protein sequence ID" value="MCI4659571.1"/>
    <property type="molecule type" value="Genomic_DNA"/>
</dbReference>
<accession>A0AA41UM77</accession>
<protein>
    <submittedName>
        <fullName evidence="1">Uncharacterized protein</fullName>
    </submittedName>
</protein>
<keyword evidence="2" id="KW-1185">Reference proteome</keyword>
<gene>
    <name evidence="1" type="ORF">MQH31_17345</name>
</gene>